<proteinExistence type="inferred from homology"/>
<evidence type="ECO:0000256" key="1">
    <source>
        <dbReference type="ARBA" id="ARBA00022679"/>
    </source>
</evidence>
<keyword evidence="3" id="KW-0472">Membrane</keyword>
<gene>
    <name evidence="4" type="ORF">GGQ96_000695</name>
</gene>
<dbReference type="GO" id="GO:0016780">
    <property type="term" value="F:phosphotransferase activity, for other substituted phosphate groups"/>
    <property type="evidence" value="ECO:0007669"/>
    <property type="project" value="InterPro"/>
</dbReference>
<organism evidence="4 5">
    <name type="scientific">Sphingomonas abaci</name>
    <dbReference type="NCBI Taxonomy" id="237611"/>
    <lineage>
        <taxon>Bacteria</taxon>
        <taxon>Pseudomonadati</taxon>
        <taxon>Pseudomonadota</taxon>
        <taxon>Alphaproteobacteria</taxon>
        <taxon>Sphingomonadales</taxon>
        <taxon>Sphingomonadaceae</taxon>
        <taxon>Sphingomonas</taxon>
    </lineage>
</organism>
<dbReference type="InterPro" id="IPR000462">
    <property type="entry name" value="CDP-OH_P_trans"/>
</dbReference>
<dbReference type="PROSITE" id="PS00379">
    <property type="entry name" value="CDP_ALCOHOL_P_TRANSF"/>
    <property type="match status" value="1"/>
</dbReference>
<dbReference type="Gene3D" id="1.20.120.1760">
    <property type="match status" value="1"/>
</dbReference>
<evidence type="ECO:0000256" key="3">
    <source>
        <dbReference type="SAM" id="Phobius"/>
    </source>
</evidence>
<dbReference type="GO" id="GO:0008654">
    <property type="term" value="P:phospholipid biosynthetic process"/>
    <property type="evidence" value="ECO:0007669"/>
    <property type="project" value="InterPro"/>
</dbReference>
<dbReference type="GO" id="GO:0016020">
    <property type="term" value="C:membrane"/>
    <property type="evidence" value="ECO:0007669"/>
    <property type="project" value="InterPro"/>
</dbReference>
<protein>
    <submittedName>
        <fullName evidence="4">Phosphatidylglycerophosphate synthase</fullName>
    </submittedName>
</protein>
<dbReference type="InterPro" id="IPR043130">
    <property type="entry name" value="CDP-OH_PTrfase_TM_dom"/>
</dbReference>
<keyword evidence="5" id="KW-1185">Reference proteome</keyword>
<comment type="similarity">
    <text evidence="2">Belongs to the CDP-alcohol phosphatidyltransferase class-I family.</text>
</comment>
<evidence type="ECO:0000256" key="2">
    <source>
        <dbReference type="RuleBase" id="RU003750"/>
    </source>
</evidence>
<dbReference type="RefSeq" id="WP_184111533.1">
    <property type="nucleotide sequence ID" value="NZ_JACHNY010000001.1"/>
</dbReference>
<dbReference type="Pfam" id="PF01066">
    <property type="entry name" value="CDP-OH_P_transf"/>
    <property type="match status" value="1"/>
</dbReference>
<dbReference type="Proteomes" id="UP000574769">
    <property type="component" value="Unassembled WGS sequence"/>
</dbReference>
<reference evidence="4 5" key="1">
    <citation type="submission" date="2020-08" db="EMBL/GenBank/DDBJ databases">
        <title>Genomic Encyclopedia of Type Strains, Phase IV (KMG-IV): sequencing the most valuable type-strain genomes for metagenomic binning, comparative biology and taxonomic classification.</title>
        <authorList>
            <person name="Goeker M."/>
        </authorList>
    </citation>
    <scope>NUCLEOTIDE SEQUENCE [LARGE SCALE GENOMIC DNA]</scope>
    <source>
        <strain evidence="4 5">DSM 15867</strain>
    </source>
</reference>
<feature type="transmembrane region" description="Helical" evidence="3">
    <location>
        <begin position="188"/>
        <end position="207"/>
    </location>
</feature>
<evidence type="ECO:0000313" key="5">
    <source>
        <dbReference type="Proteomes" id="UP000574769"/>
    </source>
</evidence>
<dbReference type="AlphaFoldDB" id="A0A7W7AHY5"/>
<feature type="transmembrane region" description="Helical" evidence="3">
    <location>
        <begin position="324"/>
        <end position="345"/>
    </location>
</feature>
<keyword evidence="1 2" id="KW-0808">Transferase</keyword>
<feature type="transmembrane region" description="Helical" evidence="3">
    <location>
        <begin position="259"/>
        <end position="277"/>
    </location>
</feature>
<accession>A0A7W7AHY5</accession>
<comment type="caution">
    <text evidence="4">The sequence shown here is derived from an EMBL/GenBank/DDBJ whole genome shotgun (WGS) entry which is preliminary data.</text>
</comment>
<name>A0A7W7AHY5_9SPHN</name>
<keyword evidence="3" id="KW-1133">Transmembrane helix</keyword>
<dbReference type="InterPro" id="IPR048254">
    <property type="entry name" value="CDP_ALCOHOL_P_TRANSF_CS"/>
</dbReference>
<evidence type="ECO:0000313" key="4">
    <source>
        <dbReference type="EMBL" id="MBB4616589.1"/>
    </source>
</evidence>
<dbReference type="EMBL" id="JACHNY010000001">
    <property type="protein sequence ID" value="MBB4616589.1"/>
    <property type="molecule type" value="Genomic_DNA"/>
</dbReference>
<sequence>MTVSLHAIGDNTTRLWGMTNAERVRRIGVSQGFAPEGETVVLAHLDYAFDPVWTRYLKDKPGTVVTRGGRPVLAHVGRIEMAEAAALMLAGAPLPGLREIEAEDEAGIFNEALRKRERPFVEPLVMATVPQIERLSYKGAYKGVTDLLTKYLWPEWAFRLTQLAARWGLSPNNVTAIGTGLCIVATVAFWQGWFWTGLLTGLVFMVLDTVDGKLARCTITSSRLGDIWDHGIDLVHPPIWWWAWASGCAVYGRPLSDQTFWIVIGTMLFGYVAQRLIEGAFIVRFGMHIHVWRPFDSDFRLVTARRNPNMVILFASLVAGRPDWGIVAVAGWTAISLVVHLVRLFQAMGVKRRGEPVVSWLA</sequence>
<keyword evidence="3" id="KW-0812">Transmembrane</keyword>